<accession>A0ABQ9EPR2</accession>
<feature type="compositionally biased region" description="Polar residues" evidence="1">
    <location>
        <begin position="99"/>
        <end position="124"/>
    </location>
</feature>
<keyword evidence="3" id="KW-1185">Reference proteome</keyword>
<name>A0ABQ9EPR2_TEGGR</name>
<dbReference type="Proteomes" id="UP001217089">
    <property type="component" value="Unassembled WGS sequence"/>
</dbReference>
<feature type="region of interest" description="Disordered" evidence="1">
    <location>
        <begin position="99"/>
        <end position="128"/>
    </location>
</feature>
<evidence type="ECO:0000256" key="1">
    <source>
        <dbReference type="SAM" id="MobiDB-lite"/>
    </source>
</evidence>
<evidence type="ECO:0000313" key="2">
    <source>
        <dbReference type="EMBL" id="KAJ8306989.1"/>
    </source>
</evidence>
<sequence length="324" mass="37290">MLEVIMNFHLENFGFLDSILYHHGYGCEAALIKRHWIMQIKTNQMTKNILPDHVPLDVKCFLILHWESKESKKKMTENHTEGNLDYAYAGFSTGASRDQFLSNSQNNTENDYTETFGTDNTTQGKRPGDDEYAYASKIFKDPDQVYVDSQDDEYDILGKKRQKMSEHDSGKLYGNINDDGVYNVSSYSNTKQTDNDVYNVTKNIQSEENVYDKSETMKRKVFNDMNENTDNEIENVYIDTQDDEYDVLGKTREKVSHEDSGQLYGKINDDGIYDVSKGSLETKNENNIYDISKSLSDSEGIYDKTESQLNIQVHSNSVHFNADQ</sequence>
<gene>
    <name evidence="2" type="ORF">KUTeg_015073</name>
</gene>
<proteinExistence type="predicted"/>
<evidence type="ECO:0000313" key="3">
    <source>
        <dbReference type="Proteomes" id="UP001217089"/>
    </source>
</evidence>
<protein>
    <submittedName>
        <fullName evidence="2">Uncharacterized protein</fullName>
    </submittedName>
</protein>
<comment type="caution">
    <text evidence="2">The sequence shown here is derived from an EMBL/GenBank/DDBJ whole genome shotgun (WGS) entry which is preliminary data.</text>
</comment>
<dbReference type="EMBL" id="JARBDR010000793">
    <property type="protein sequence ID" value="KAJ8306989.1"/>
    <property type="molecule type" value="Genomic_DNA"/>
</dbReference>
<reference evidence="2 3" key="1">
    <citation type="submission" date="2022-12" db="EMBL/GenBank/DDBJ databases">
        <title>Chromosome-level genome of Tegillarca granosa.</title>
        <authorList>
            <person name="Kim J."/>
        </authorList>
    </citation>
    <scope>NUCLEOTIDE SEQUENCE [LARGE SCALE GENOMIC DNA]</scope>
    <source>
        <strain evidence="2">Teg-2019</strain>
        <tissue evidence="2">Adductor muscle</tissue>
    </source>
</reference>
<organism evidence="2 3">
    <name type="scientific">Tegillarca granosa</name>
    <name type="common">Malaysian cockle</name>
    <name type="synonym">Anadara granosa</name>
    <dbReference type="NCBI Taxonomy" id="220873"/>
    <lineage>
        <taxon>Eukaryota</taxon>
        <taxon>Metazoa</taxon>
        <taxon>Spiralia</taxon>
        <taxon>Lophotrochozoa</taxon>
        <taxon>Mollusca</taxon>
        <taxon>Bivalvia</taxon>
        <taxon>Autobranchia</taxon>
        <taxon>Pteriomorphia</taxon>
        <taxon>Arcoida</taxon>
        <taxon>Arcoidea</taxon>
        <taxon>Arcidae</taxon>
        <taxon>Tegillarca</taxon>
    </lineage>
</organism>